<feature type="chain" id="PRO_5023117580" evidence="1">
    <location>
        <begin position="23"/>
        <end position="65"/>
    </location>
</feature>
<comment type="caution">
    <text evidence="2">The sequence shown here is derived from an EMBL/GenBank/DDBJ whole genome shotgun (WGS) entry which is preliminary data.</text>
</comment>
<accession>A0A5B7IMP4</accession>
<evidence type="ECO:0000313" key="3">
    <source>
        <dbReference type="Proteomes" id="UP000324222"/>
    </source>
</evidence>
<evidence type="ECO:0000313" key="2">
    <source>
        <dbReference type="EMBL" id="MPC82048.1"/>
    </source>
</evidence>
<reference evidence="2 3" key="1">
    <citation type="submission" date="2019-05" db="EMBL/GenBank/DDBJ databases">
        <title>Another draft genome of Portunus trituberculatus and its Hox gene families provides insights of decapod evolution.</title>
        <authorList>
            <person name="Jeong J.-H."/>
            <person name="Song I."/>
            <person name="Kim S."/>
            <person name="Choi T."/>
            <person name="Kim D."/>
            <person name="Ryu S."/>
            <person name="Kim W."/>
        </authorList>
    </citation>
    <scope>NUCLEOTIDE SEQUENCE [LARGE SCALE GENOMIC DNA]</scope>
    <source>
        <tissue evidence="2">Muscle</tissue>
    </source>
</reference>
<dbReference type="EMBL" id="VSRR010058729">
    <property type="protein sequence ID" value="MPC82048.1"/>
    <property type="molecule type" value="Genomic_DNA"/>
</dbReference>
<dbReference type="Proteomes" id="UP000324222">
    <property type="component" value="Unassembled WGS sequence"/>
</dbReference>
<organism evidence="2 3">
    <name type="scientific">Portunus trituberculatus</name>
    <name type="common">Swimming crab</name>
    <name type="synonym">Neptunus trituberculatus</name>
    <dbReference type="NCBI Taxonomy" id="210409"/>
    <lineage>
        <taxon>Eukaryota</taxon>
        <taxon>Metazoa</taxon>
        <taxon>Ecdysozoa</taxon>
        <taxon>Arthropoda</taxon>
        <taxon>Crustacea</taxon>
        <taxon>Multicrustacea</taxon>
        <taxon>Malacostraca</taxon>
        <taxon>Eumalacostraca</taxon>
        <taxon>Eucarida</taxon>
        <taxon>Decapoda</taxon>
        <taxon>Pleocyemata</taxon>
        <taxon>Brachyura</taxon>
        <taxon>Eubrachyura</taxon>
        <taxon>Portunoidea</taxon>
        <taxon>Portunidae</taxon>
        <taxon>Portuninae</taxon>
        <taxon>Portunus</taxon>
    </lineage>
</organism>
<dbReference type="AlphaFoldDB" id="A0A5B7IMP4"/>
<feature type="signal peptide" evidence="1">
    <location>
        <begin position="1"/>
        <end position="22"/>
    </location>
</feature>
<proteinExistence type="predicted"/>
<sequence length="65" mass="7499">MKCRVVFLLQSYILSTVRVMLGFLTQGNDFQADLPVRSSLSRVSVSVRDFQLRLGEARTSLGWWY</sequence>
<gene>
    <name evidence="2" type="ORF">E2C01_076692</name>
</gene>
<protein>
    <submittedName>
        <fullName evidence="2">Uncharacterized protein</fullName>
    </submittedName>
</protein>
<evidence type="ECO:0000256" key="1">
    <source>
        <dbReference type="SAM" id="SignalP"/>
    </source>
</evidence>
<name>A0A5B7IMP4_PORTR</name>
<keyword evidence="1" id="KW-0732">Signal</keyword>
<keyword evidence="3" id="KW-1185">Reference proteome</keyword>